<feature type="region of interest" description="Disordered" evidence="7">
    <location>
        <begin position="317"/>
        <end position="375"/>
    </location>
</feature>
<dbReference type="GO" id="GO:0006364">
    <property type="term" value="P:rRNA processing"/>
    <property type="evidence" value="ECO:0007669"/>
    <property type="project" value="UniProtKB-KW"/>
</dbReference>
<keyword evidence="10" id="KW-1185">Reference proteome</keyword>
<dbReference type="PROSITE" id="PS50174">
    <property type="entry name" value="G_PATCH"/>
    <property type="match status" value="1"/>
</dbReference>
<evidence type="ECO:0000313" key="9">
    <source>
        <dbReference type="EMBL" id="KAF9460761.1"/>
    </source>
</evidence>
<dbReference type="InterPro" id="IPR000467">
    <property type="entry name" value="G_patch_dom"/>
</dbReference>
<feature type="compositionally biased region" description="Basic and acidic residues" evidence="7">
    <location>
        <begin position="125"/>
        <end position="144"/>
    </location>
</feature>
<dbReference type="AlphaFoldDB" id="A0A9P6CCK6"/>
<organism evidence="9 10">
    <name type="scientific">Collybia nuda</name>
    <dbReference type="NCBI Taxonomy" id="64659"/>
    <lineage>
        <taxon>Eukaryota</taxon>
        <taxon>Fungi</taxon>
        <taxon>Dikarya</taxon>
        <taxon>Basidiomycota</taxon>
        <taxon>Agaricomycotina</taxon>
        <taxon>Agaricomycetes</taxon>
        <taxon>Agaricomycetidae</taxon>
        <taxon>Agaricales</taxon>
        <taxon>Tricholomatineae</taxon>
        <taxon>Clitocybaceae</taxon>
        <taxon>Collybia</taxon>
    </lineage>
</organism>
<reference evidence="9" key="1">
    <citation type="submission" date="2020-11" db="EMBL/GenBank/DDBJ databases">
        <authorList>
            <consortium name="DOE Joint Genome Institute"/>
            <person name="Ahrendt S."/>
            <person name="Riley R."/>
            <person name="Andreopoulos W."/>
            <person name="Labutti K."/>
            <person name="Pangilinan J."/>
            <person name="Ruiz-Duenas F.J."/>
            <person name="Barrasa J.M."/>
            <person name="Sanchez-Garcia M."/>
            <person name="Camarero S."/>
            <person name="Miyauchi S."/>
            <person name="Serrano A."/>
            <person name="Linde D."/>
            <person name="Babiker R."/>
            <person name="Drula E."/>
            <person name="Ayuso-Fernandez I."/>
            <person name="Pacheco R."/>
            <person name="Padilla G."/>
            <person name="Ferreira P."/>
            <person name="Barriuso J."/>
            <person name="Kellner H."/>
            <person name="Castanera R."/>
            <person name="Alfaro M."/>
            <person name="Ramirez L."/>
            <person name="Pisabarro A.G."/>
            <person name="Kuo A."/>
            <person name="Tritt A."/>
            <person name="Lipzen A."/>
            <person name="He G."/>
            <person name="Yan M."/>
            <person name="Ng V."/>
            <person name="Cullen D."/>
            <person name="Martin F."/>
            <person name="Rosso M.-N."/>
            <person name="Henrissat B."/>
            <person name="Hibbett D."/>
            <person name="Martinez A.T."/>
            <person name="Grigoriev I.V."/>
        </authorList>
    </citation>
    <scope>NUCLEOTIDE SEQUENCE</scope>
    <source>
        <strain evidence="9">CBS 247.69</strain>
    </source>
</reference>
<dbReference type="PANTHER" id="PTHR23149">
    <property type="entry name" value="G PATCH DOMAIN CONTAINING PROTEIN"/>
    <property type="match status" value="1"/>
</dbReference>
<protein>
    <recommendedName>
        <fullName evidence="6">PinX1-related protein 1</fullName>
    </recommendedName>
</protein>
<sequence>MGLSSRKEKQRIPVDPRNLTWADDAAKFGSNYLSKFGWDSSKGLGIDGDGRKSHIKVSHKLDLLGIGAAHQKDPSGIAWKQNRDFEVLLKRLNEERAIEEVDSVVENPGVDANNRERKNKRKRGGSHEGPERTAETKRKKAKCEDMADTIRENSNVGLSAADTPSLSPKPYIPRHRAHRARVIASKSITSKSAVAIAEILGIAPTPSVSTPPDLSTPLGDDLFIDKITTSTQSVADYFKGKFLTKPIKLSVNRPMGTPDLDALIESDTYDAPRRGLASYPHSDGLDAETRRVGVARFSSLTSLSFLASTVPTVTHSEKASQIGLSDNNIDTENLGGAGQKERKNETEKEARRRARAERKALKQKKRHQSAGETSS</sequence>
<feature type="compositionally biased region" description="Basic and acidic residues" evidence="7">
    <location>
        <begin position="339"/>
        <end position="350"/>
    </location>
</feature>
<dbReference type="EMBL" id="MU150294">
    <property type="protein sequence ID" value="KAF9460761.1"/>
    <property type="molecule type" value="Genomic_DNA"/>
</dbReference>
<feature type="compositionally biased region" description="Basic residues" evidence="7">
    <location>
        <begin position="351"/>
        <end position="368"/>
    </location>
</feature>
<evidence type="ECO:0000256" key="3">
    <source>
        <dbReference type="ARBA" id="ARBA00022552"/>
    </source>
</evidence>
<dbReference type="GO" id="GO:0005730">
    <property type="term" value="C:nucleolus"/>
    <property type="evidence" value="ECO:0007669"/>
    <property type="project" value="UniProtKB-SubCell"/>
</dbReference>
<keyword evidence="2" id="KW-0690">Ribosome biogenesis</keyword>
<name>A0A9P6CCK6_9AGAR</name>
<gene>
    <name evidence="9" type="ORF">BDZ94DRAFT_885770</name>
</gene>
<feature type="region of interest" description="Disordered" evidence="7">
    <location>
        <begin position="109"/>
        <end position="144"/>
    </location>
</feature>
<feature type="compositionally biased region" description="Polar residues" evidence="7">
    <location>
        <begin position="322"/>
        <end position="331"/>
    </location>
</feature>
<dbReference type="Proteomes" id="UP000807353">
    <property type="component" value="Unassembled WGS sequence"/>
</dbReference>
<comment type="similarity">
    <text evidence="5">Belongs to the PINX1 family.</text>
</comment>
<evidence type="ECO:0000259" key="8">
    <source>
        <dbReference type="PROSITE" id="PS50174"/>
    </source>
</evidence>
<dbReference type="OrthoDB" id="29523at2759"/>
<evidence type="ECO:0000256" key="6">
    <source>
        <dbReference type="ARBA" id="ARBA00041961"/>
    </source>
</evidence>
<evidence type="ECO:0000256" key="2">
    <source>
        <dbReference type="ARBA" id="ARBA00022517"/>
    </source>
</evidence>
<evidence type="ECO:0000256" key="5">
    <source>
        <dbReference type="ARBA" id="ARBA00038007"/>
    </source>
</evidence>
<evidence type="ECO:0000256" key="4">
    <source>
        <dbReference type="ARBA" id="ARBA00023242"/>
    </source>
</evidence>
<proteinExistence type="inferred from homology"/>
<evidence type="ECO:0000256" key="7">
    <source>
        <dbReference type="SAM" id="MobiDB-lite"/>
    </source>
</evidence>
<dbReference type="GO" id="GO:0003676">
    <property type="term" value="F:nucleic acid binding"/>
    <property type="evidence" value="ECO:0007669"/>
    <property type="project" value="InterPro"/>
</dbReference>
<comment type="subcellular location">
    <subcellularLocation>
        <location evidence="1">Nucleus</location>
        <location evidence="1">Nucleolus</location>
    </subcellularLocation>
</comment>
<evidence type="ECO:0000313" key="10">
    <source>
        <dbReference type="Proteomes" id="UP000807353"/>
    </source>
</evidence>
<accession>A0A9P6CCK6</accession>
<dbReference type="InterPro" id="IPR050656">
    <property type="entry name" value="PINX1"/>
</dbReference>
<evidence type="ECO:0000256" key="1">
    <source>
        <dbReference type="ARBA" id="ARBA00004604"/>
    </source>
</evidence>
<feature type="domain" description="G-patch" evidence="8">
    <location>
        <begin position="25"/>
        <end position="71"/>
    </location>
</feature>
<dbReference type="Pfam" id="PF01585">
    <property type="entry name" value="G-patch"/>
    <property type="match status" value="1"/>
</dbReference>
<keyword evidence="3" id="KW-0698">rRNA processing</keyword>
<keyword evidence="4" id="KW-0539">Nucleus</keyword>
<comment type="caution">
    <text evidence="9">The sequence shown here is derived from an EMBL/GenBank/DDBJ whole genome shotgun (WGS) entry which is preliminary data.</text>
</comment>
<dbReference type="PANTHER" id="PTHR23149:SF31">
    <property type="entry name" value="PROTEIN PXR1"/>
    <property type="match status" value="1"/>
</dbReference>